<sequence length="70" mass="8166">MKNKIKRSKERDLTSVFKVESESERKSFVFVRKRPSTAKYFGAKKEMKESRDFQEGEDVFSLDATAAKAR</sequence>
<dbReference type="Proteomes" id="UP000188268">
    <property type="component" value="Unassembled WGS sequence"/>
</dbReference>
<organism evidence="1 2">
    <name type="scientific">Corchorus capsularis</name>
    <name type="common">Jute</name>
    <dbReference type="NCBI Taxonomy" id="210143"/>
    <lineage>
        <taxon>Eukaryota</taxon>
        <taxon>Viridiplantae</taxon>
        <taxon>Streptophyta</taxon>
        <taxon>Embryophyta</taxon>
        <taxon>Tracheophyta</taxon>
        <taxon>Spermatophyta</taxon>
        <taxon>Magnoliopsida</taxon>
        <taxon>eudicotyledons</taxon>
        <taxon>Gunneridae</taxon>
        <taxon>Pentapetalae</taxon>
        <taxon>rosids</taxon>
        <taxon>malvids</taxon>
        <taxon>Malvales</taxon>
        <taxon>Malvaceae</taxon>
        <taxon>Grewioideae</taxon>
        <taxon>Apeibeae</taxon>
        <taxon>Corchorus</taxon>
    </lineage>
</organism>
<proteinExistence type="predicted"/>
<name>A0A1R3GRX6_COCAP</name>
<keyword evidence="2" id="KW-1185">Reference proteome</keyword>
<protein>
    <submittedName>
        <fullName evidence="1">Uncharacterized protein</fullName>
    </submittedName>
</protein>
<comment type="caution">
    <text evidence="1">The sequence shown here is derived from an EMBL/GenBank/DDBJ whole genome shotgun (WGS) entry which is preliminary data.</text>
</comment>
<dbReference type="Gramene" id="OMO60878">
    <property type="protein sequence ID" value="OMO60878"/>
    <property type="gene ID" value="CCACVL1_23826"/>
</dbReference>
<gene>
    <name evidence="1" type="ORF">CCACVL1_23826</name>
</gene>
<dbReference type="AlphaFoldDB" id="A0A1R3GRX6"/>
<evidence type="ECO:0000313" key="2">
    <source>
        <dbReference type="Proteomes" id="UP000188268"/>
    </source>
</evidence>
<evidence type="ECO:0000313" key="1">
    <source>
        <dbReference type="EMBL" id="OMO60878.1"/>
    </source>
</evidence>
<accession>A0A1R3GRX6</accession>
<dbReference type="EMBL" id="AWWV01013632">
    <property type="protein sequence ID" value="OMO60878.1"/>
    <property type="molecule type" value="Genomic_DNA"/>
</dbReference>
<reference evidence="1 2" key="1">
    <citation type="submission" date="2013-09" db="EMBL/GenBank/DDBJ databases">
        <title>Corchorus capsularis genome sequencing.</title>
        <authorList>
            <person name="Alam M."/>
            <person name="Haque M.S."/>
            <person name="Islam M.S."/>
            <person name="Emdad E.M."/>
            <person name="Islam M.M."/>
            <person name="Ahmed B."/>
            <person name="Halim A."/>
            <person name="Hossen Q.M.M."/>
            <person name="Hossain M.Z."/>
            <person name="Ahmed R."/>
            <person name="Khan M.M."/>
            <person name="Islam R."/>
            <person name="Rashid M.M."/>
            <person name="Khan S.A."/>
            <person name="Rahman M.S."/>
            <person name="Alam M."/>
        </authorList>
    </citation>
    <scope>NUCLEOTIDE SEQUENCE [LARGE SCALE GENOMIC DNA]</scope>
    <source>
        <strain evidence="2">cv. CVL-1</strain>
        <tissue evidence="1">Whole seedling</tissue>
    </source>
</reference>